<evidence type="ECO:0000313" key="3">
    <source>
        <dbReference type="Proteomes" id="UP000316714"/>
    </source>
</evidence>
<dbReference type="AlphaFoldDB" id="A0A5C5VGP4"/>
<dbReference type="Pfam" id="PF07287">
    <property type="entry name" value="AtuA"/>
    <property type="match status" value="1"/>
</dbReference>
<dbReference type="RefSeq" id="WP_146565067.1">
    <property type="nucleotide sequence ID" value="NZ_SIHJ01000001.1"/>
</dbReference>
<dbReference type="Proteomes" id="UP000316714">
    <property type="component" value="Unassembled WGS sequence"/>
</dbReference>
<protein>
    <recommendedName>
        <fullName evidence="1">Acyclic terpene utilisation N-terminal domain-containing protein</fullName>
    </recommendedName>
</protein>
<feature type="domain" description="Acyclic terpene utilisation N-terminal" evidence="1">
    <location>
        <begin position="58"/>
        <end position="159"/>
    </location>
</feature>
<dbReference type="OrthoDB" id="285532at2"/>
<sequence length="375" mass="40057">MNALRLAHHDLRGPRTPAWARQLEGVDFLLLDAGPLSGGDAPAEQLPRTLRTLGPQLYMDAQLRLVASLAGGDPSIAGPHAAQTLVDTGNPDLPLAVVRGQDVLDRLEELLLHTDLAHAETGQRFVELSAKTVGAIASLGPRAVSQAVKQGARAVLTAHETPAVLCEAVARAATGKRDLPTARKLGQTLADCSPQAVSDTLRRPEWSPEQSLQAELTADLDVEFFGGAELTDSARRRFAETSSAVDPDQSNLTLTYLDGYQARLVLWASEAAARGRLEEVLTNAPPELRPCICPPSAAADGALVEVTLHHANRAKVENAAAELAGVLEVASGVLGLRRIGGPPLVEPRYRQWPTVLPVELLEWSIDIKPAQQWVD</sequence>
<dbReference type="InterPro" id="IPR010839">
    <property type="entry name" value="AtuA_N"/>
</dbReference>
<evidence type="ECO:0000259" key="1">
    <source>
        <dbReference type="Pfam" id="PF07287"/>
    </source>
</evidence>
<organism evidence="2 3">
    <name type="scientific">Posidoniimonas corsicana</name>
    <dbReference type="NCBI Taxonomy" id="1938618"/>
    <lineage>
        <taxon>Bacteria</taxon>
        <taxon>Pseudomonadati</taxon>
        <taxon>Planctomycetota</taxon>
        <taxon>Planctomycetia</taxon>
        <taxon>Pirellulales</taxon>
        <taxon>Lacipirellulaceae</taxon>
        <taxon>Posidoniimonas</taxon>
    </lineage>
</organism>
<gene>
    <name evidence="2" type="ORF">KOR34_27190</name>
</gene>
<name>A0A5C5VGP4_9BACT</name>
<dbReference type="EMBL" id="SIHJ01000001">
    <property type="protein sequence ID" value="TWT37756.1"/>
    <property type="molecule type" value="Genomic_DNA"/>
</dbReference>
<evidence type="ECO:0000313" key="2">
    <source>
        <dbReference type="EMBL" id="TWT37756.1"/>
    </source>
</evidence>
<keyword evidence="3" id="KW-1185">Reference proteome</keyword>
<accession>A0A5C5VGP4</accession>
<proteinExistence type="predicted"/>
<reference evidence="2 3" key="1">
    <citation type="submission" date="2019-02" db="EMBL/GenBank/DDBJ databases">
        <title>Deep-cultivation of Planctomycetes and their phenomic and genomic characterization uncovers novel biology.</title>
        <authorList>
            <person name="Wiegand S."/>
            <person name="Jogler M."/>
            <person name="Boedeker C."/>
            <person name="Pinto D."/>
            <person name="Vollmers J."/>
            <person name="Rivas-Marin E."/>
            <person name="Kohn T."/>
            <person name="Peeters S.H."/>
            <person name="Heuer A."/>
            <person name="Rast P."/>
            <person name="Oberbeckmann S."/>
            <person name="Bunk B."/>
            <person name="Jeske O."/>
            <person name="Meyerdierks A."/>
            <person name="Storesund J.E."/>
            <person name="Kallscheuer N."/>
            <person name="Luecker S."/>
            <person name="Lage O.M."/>
            <person name="Pohl T."/>
            <person name="Merkel B.J."/>
            <person name="Hornburger P."/>
            <person name="Mueller R.-W."/>
            <person name="Bruemmer F."/>
            <person name="Labrenz M."/>
            <person name="Spormann A.M."/>
            <person name="Op Den Camp H."/>
            <person name="Overmann J."/>
            <person name="Amann R."/>
            <person name="Jetten M.S.M."/>
            <person name="Mascher T."/>
            <person name="Medema M.H."/>
            <person name="Devos D.P."/>
            <person name="Kaster A.-K."/>
            <person name="Ovreas L."/>
            <person name="Rohde M."/>
            <person name="Galperin M.Y."/>
            <person name="Jogler C."/>
        </authorList>
    </citation>
    <scope>NUCLEOTIDE SEQUENCE [LARGE SCALE GENOMIC DNA]</scope>
    <source>
        <strain evidence="2 3">KOR34</strain>
    </source>
</reference>
<comment type="caution">
    <text evidence="2">The sequence shown here is derived from an EMBL/GenBank/DDBJ whole genome shotgun (WGS) entry which is preliminary data.</text>
</comment>